<dbReference type="EMBL" id="CP014578">
    <property type="protein sequence ID" value="ANB72748.1"/>
    <property type="molecule type" value="Genomic_DNA"/>
</dbReference>
<reference evidence="4 5" key="1">
    <citation type="journal article" date="2016" name="Gene">
        <title>PacBio SMRT assembly of a complex multi-replicon genome reveals chlorocatechol degradative operon in a region of genome plasticity.</title>
        <authorList>
            <person name="Ricker N."/>
            <person name="Shen S.Y."/>
            <person name="Goordial J."/>
            <person name="Jin S."/>
            <person name="Fulthorpe R.R."/>
        </authorList>
    </citation>
    <scope>NUCLEOTIDE SEQUENCE [LARGE SCALE GENOMIC DNA]</scope>
    <source>
        <strain evidence="4 5">OLGA172</strain>
    </source>
</reference>
<sequence>MANLNQIVAVVDDDESVCRAIKRLLRSIGIKAETFSSGEEFLGTLSSTASYRPACVILDFQMPGINGLELQRRLAPTDLPVIFITAHDDPAVREKALASGAAGYLRKPFNDAILLKAVEIALGATPIPVSTVVGNRV</sequence>
<evidence type="ECO:0000256" key="1">
    <source>
        <dbReference type="ARBA" id="ARBA00022553"/>
    </source>
</evidence>
<keyword evidence="5" id="KW-1185">Reference proteome</keyword>
<dbReference type="STRING" id="1804984.AYM40_10525"/>
<keyword evidence="1 2" id="KW-0597">Phosphoprotein</keyword>
<protein>
    <submittedName>
        <fullName evidence="4">Histidine kinase</fullName>
    </submittedName>
</protein>
<dbReference type="PANTHER" id="PTHR44591">
    <property type="entry name" value="STRESS RESPONSE REGULATOR PROTEIN 1"/>
    <property type="match status" value="1"/>
</dbReference>
<dbReference type="RefSeq" id="WP_063496171.1">
    <property type="nucleotide sequence ID" value="NZ_CP014578.1"/>
</dbReference>
<feature type="domain" description="Response regulatory" evidence="3">
    <location>
        <begin position="7"/>
        <end position="122"/>
    </location>
</feature>
<evidence type="ECO:0000256" key="2">
    <source>
        <dbReference type="PROSITE-ProRule" id="PRU00169"/>
    </source>
</evidence>
<dbReference type="InterPro" id="IPR011006">
    <property type="entry name" value="CheY-like_superfamily"/>
</dbReference>
<dbReference type="SMART" id="SM00448">
    <property type="entry name" value="REC"/>
    <property type="match status" value="1"/>
</dbReference>
<keyword evidence="4" id="KW-0418">Kinase</keyword>
<accession>A0A160FKZ3</accession>
<evidence type="ECO:0000313" key="4">
    <source>
        <dbReference type="EMBL" id="ANB72748.1"/>
    </source>
</evidence>
<dbReference type="PANTHER" id="PTHR44591:SF25">
    <property type="entry name" value="CHEMOTAXIS TWO-COMPONENT RESPONSE REGULATOR"/>
    <property type="match status" value="1"/>
</dbReference>
<dbReference type="Gene3D" id="3.40.50.2300">
    <property type="match status" value="1"/>
</dbReference>
<dbReference type="KEGG" id="buz:AYM40_10525"/>
<organism evidence="4 5">
    <name type="scientific">Paraburkholderia phytofirmans OLGA172</name>
    <dbReference type="NCBI Taxonomy" id="1417228"/>
    <lineage>
        <taxon>Bacteria</taxon>
        <taxon>Pseudomonadati</taxon>
        <taxon>Pseudomonadota</taxon>
        <taxon>Betaproteobacteria</taxon>
        <taxon>Burkholderiales</taxon>
        <taxon>Burkholderiaceae</taxon>
        <taxon>Paraburkholderia</taxon>
    </lineage>
</organism>
<keyword evidence="4" id="KW-0808">Transferase</keyword>
<evidence type="ECO:0000313" key="5">
    <source>
        <dbReference type="Proteomes" id="UP000076852"/>
    </source>
</evidence>
<feature type="modified residue" description="4-aspartylphosphate" evidence="2">
    <location>
        <position position="59"/>
    </location>
</feature>
<dbReference type="AlphaFoldDB" id="A0A160FKZ3"/>
<dbReference type="Proteomes" id="UP000076852">
    <property type="component" value="Chromosome 1"/>
</dbReference>
<dbReference type="GO" id="GO:0016301">
    <property type="term" value="F:kinase activity"/>
    <property type="evidence" value="ECO:0007669"/>
    <property type="project" value="UniProtKB-KW"/>
</dbReference>
<gene>
    <name evidence="4" type="ORF">AYM40_10525</name>
</gene>
<proteinExistence type="predicted"/>
<dbReference type="InterPro" id="IPR001789">
    <property type="entry name" value="Sig_transdc_resp-reg_receiver"/>
</dbReference>
<dbReference type="PROSITE" id="PS50110">
    <property type="entry name" value="RESPONSE_REGULATORY"/>
    <property type="match status" value="1"/>
</dbReference>
<dbReference type="SUPFAM" id="SSF52172">
    <property type="entry name" value="CheY-like"/>
    <property type="match status" value="1"/>
</dbReference>
<dbReference type="GO" id="GO:0000160">
    <property type="term" value="P:phosphorelay signal transduction system"/>
    <property type="evidence" value="ECO:0007669"/>
    <property type="project" value="InterPro"/>
</dbReference>
<dbReference type="OrthoDB" id="9103936at2"/>
<evidence type="ECO:0000259" key="3">
    <source>
        <dbReference type="PROSITE" id="PS50110"/>
    </source>
</evidence>
<dbReference type="Pfam" id="PF00072">
    <property type="entry name" value="Response_reg"/>
    <property type="match status" value="1"/>
</dbReference>
<name>A0A160FKZ3_9BURK</name>
<dbReference type="InterPro" id="IPR050595">
    <property type="entry name" value="Bact_response_regulator"/>
</dbReference>